<dbReference type="VEuPathDB" id="FungiDB:FUN_015993"/>
<sequence length="128" mass="14638">MILSEELVKIFICNIILKLDNFLTVIKDNKIMKTNSKRNTSSWTEMRDNGCIVKNVLFNENTAEAINALITRSFSSVNEYNWIVLNGSASKLKAATYQEKICQKANKKLYLGNLIIINIIFINDVFNN</sequence>
<dbReference type="Proteomes" id="UP000234323">
    <property type="component" value="Unassembled WGS sequence"/>
</dbReference>
<comment type="caution">
    <text evidence="2">The sequence shown here is derived from an EMBL/GenBank/DDBJ whole genome shotgun (WGS) entry which is preliminary data.</text>
</comment>
<dbReference type="VEuPathDB" id="FungiDB:RhiirFUN_007749"/>
<keyword evidence="1" id="KW-0812">Transmembrane</keyword>
<reference evidence="2 3" key="1">
    <citation type="submission" date="2015-10" db="EMBL/GenBank/DDBJ databases">
        <title>Genome analyses suggest a sexual origin of heterokaryosis in a supposedly ancient asexual fungus.</title>
        <authorList>
            <person name="Ropars J."/>
            <person name="Sedzielewska K."/>
            <person name="Noel J."/>
            <person name="Charron P."/>
            <person name="Farinelli L."/>
            <person name="Marton T."/>
            <person name="Kruger M."/>
            <person name="Pelin A."/>
            <person name="Brachmann A."/>
            <person name="Corradi N."/>
        </authorList>
    </citation>
    <scope>NUCLEOTIDE SEQUENCE [LARGE SCALE GENOMIC DNA]</scope>
    <source>
        <strain evidence="2 3">A4</strain>
    </source>
</reference>
<organism evidence="2 3">
    <name type="scientific">Rhizophagus irregularis</name>
    <dbReference type="NCBI Taxonomy" id="588596"/>
    <lineage>
        <taxon>Eukaryota</taxon>
        <taxon>Fungi</taxon>
        <taxon>Fungi incertae sedis</taxon>
        <taxon>Mucoromycota</taxon>
        <taxon>Glomeromycotina</taxon>
        <taxon>Glomeromycetes</taxon>
        <taxon>Glomerales</taxon>
        <taxon>Glomeraceae</taxon>
        <taxon>Rhizophagus</taxon>
    </lineage>
</organism>
<dbReference type="AlphaFoldDB" id="A0A2I1HV89"/>
<evidence type="ECO:0000256" key="1">
    <source>
        <dbReference type="SAM" id="Phobius"/>
    </source>
</evidence>
<accession>A0A2I1HV89</accession>
<gene>
    <name evidence="2" type="ORF">RhiirA4_489880</name>
</gene>
<evidence type="ECO:0000313" key="3">
    <source>
        <dbReference type="Proteomes" id="UP000234323"/>
    </source>
</evidence>
<protein>
    <submittedName>
        <fullName evidence="2">Uncharacterized protein</fullName>
    </submittedName>
</protein>
<dbReference type="VEuPathDB" id="FungiDB:RhiirA1_505801"/>
<dbReference type="EMBL" id="LLXI01007968">
    <property type="protein sequence ID" value="PKY62779.1"/>
    <property type="molecule type" value="Genomic_DNA"/>
</dbReference>
<keyword evidence="1" id="KW-1133">Transmembrane helix</keyword>
<evidence type="ECO:0000313" key="2">
    <source>
        <dbReference type="EMBL" id="PKY62779.1"/>
    </source>
</evidence>
<name>A0A2I1HV89_9GLOM</name>
<keyword evidence="1" id="KW-0472">Membrane</keyword>
<proteinExistence type="predicted"/>
<keyword evidence="3" id="KW-1185">Reference proteome</keyword>
<feature type="transmembrane region" description="Helical" evidence="1">
    <location>
        <begin position="109"/>
        <end position="126"/>
    </location>
</feature>